<evidence type="ECO:0000256" key="1">
    <source>
        <dbReference type="ARBA" id="ARBA00005446"/>
    </source>
</evidence>
<dbReference type="Pfam" id="PF00271">
    <property type="entry name" value="Helicase_C"/>
    <property type="match status" value="1"/>
</dbReference>
<evidence type="ECO:0000259" key="6">
    <source>
        <dbReference type="PROSITE" id="PS51192"/>
    </source>
</evidence>
<dbReference type="SMART" id="SM00490">
    <property type="entry name" value="HELICc"/>
    <property type="match status" value="1"/>
</dbReference>
<proteinExistence type="inferred from homology"/>
<dbReference type="PANTHER" id="PTHR13710">
    <property type="entry name" value="DNA HELICASE RECQ FAMILY MEMBER"/>
    <property type="match status" value="1"/>
</dbReference>
<evidence type="ECO:0000313" key="8">
    <source>
        <dbReference type="EMBL" id="KJZ68858.1"/>
    </source>
</evidence>
<dbReference type="InterPro" id="IPR022698">
    <property type="entry name" value="OrsD"/>
</dbReference>
<dbReference type="InterPro" id="IPR027417">
    <property type="entry name" value="P-loop_NTPase"/>
</dbReference>
<dbReference type="GO" id="GO:0000724">
    <property type="term" value="P:double-strand break repair via homologous recombination"/>
    <property type="evidence" value="ECO:0007669"/>
    <property type="project" value="TreeGrafter"/>
</dbReference>
<keyword evidence="2" id="KW-0547">Nucleotide-binding</keyword>
<dbReference type="GO" id="GO:0003676">
    <property type="term" value="F:nucleic acid binding"/>
    <property type="evidence" value="ECO:0007669"/>
    <property type="project" value="InterPro"/>
</dbReference>
<dbReference type="PANTHER" id="PTHR13710:SF154">
    <property type="entry name" value="RECQ HELICASE, PUTATIVE (AFU_ORTHOLOGUE AFUA_6G14720)-RELATED"/>
    <property type="match status" value="1"/>
</dbReference>
<keyword evidence="3" id="KW-0067">ATP-binding</keyword>
<keyword evidence="9" id="KW-1185">Reference proteome</keyword>
<dbReference type="EC" id="5.6.2.4" evidence="5"/>
<accession>A0A0F7ZR22</accession>
<dbReference type="Pfam" id="PF00270">
    <property type="entry name" value="DEAD"/>
    <property type="match status" value="1"/>
</dbReference>
<feature type="domain" description="Helicase C-terminal" evidence="7">
    <location>
        <begin position="1127"/>
        <end position="1267"/>
    </location>
</feature>
<dbReference type="InterPro" id="IPR014001">
    <property type="entry name" value="Helicase_ATP-bd"/>
</dbReference>
<dbReference type="PROSITE" id="PS51192">
    <property type="entry name" value="HELICASE_ATP_BIND_1"/>
    <property type="match status" value="1"/>
</dbReference>
<dbReference type="Pfam" id="PF12013">
    <property type="entry name" value="OrsD"/>
    <property type="match status" value="1"/>
</dbReference>
<comment type="similarity">
    <text evidence="1">Belongs to the helicase family. RecQ subfamily.</text>
</comment>
<evidence type="ECO:0000313" key="9">
    <source>
        <dbReference type="Proteomes" id="UP000054481"/>
    </source>
</evidence>
<organism evidence="8 9">
    <name type="scientific">Hirsutella minnesotensis 3608</name>
    <dbReference type="NCBI Taxonomy" id="1043627"/>
    <lineage>
        <taxon>Eukaryota</taxon>
        <taxon>Fungi</taxon>
        <taxon>Dikarya</taxon>
        <taxon>Ascomycota</taxon>
        <taxon>Pezizomycotina</taxon>
        <taxon>Sordariomycetes</taxon>
        <taxon>Hypocreomycetidae</taxon>
        <taxon>Hypocreales</taxon>
        <taxon>Ophiocordycipitaceae</taxon>
        <taxon>Hirsutella</taxon>
    </lineage>
</organism>
<dbReference type="OrthoDB" id="5075206at2759"/>
<feature type="domain" description="Helicase ATP-binding" evidence="6">
    <location>
        <begin position="934"/>
        <end position="1092"/>
    </location>
</feature>
<dbReference type="Proteomes" id="UP000054481">
    <property type="component" value="Unassembled WGS sequence"/>
</dbReference>
<dbReference type="GO" id="GO:0005737">
    <property type="term" value="C:cytoplasm"/>
    <property type="evidence" value="ECO:0007669"/>
    <property type="project" value="TreeGrafter"/>
</dbReference>
<name>A0A0F7ZR22_9HYPO</name>
<dbReference type="EMBL" id="KQ030801">
    <property type="protein sequence ID" value="KJZ68858.1"/>
    <property type="molecule type" value="Genomic_DNA"/>
</dbReference>
<dbReference type="GO" id="GO:0005694">
    <property type="term" value="C:chromosome"/>
    <property type="evidence" value="ECO:0007669"/>
    <property type="project" value="TreeGrafter"/>
</dbReference>
<dbReference type="InterPro" id="IPR001650">
    <property type="entry name" value="Helicase_C-like"/>
</dbReference>
<gene>
    <name evidence="8" type="ORF">HIM_11749</name>
</gene>
<dbReference type="InterPro" id="IPR011545">
    <property type="entry name" value="DEAD/DEAH_box_helicase_dom"/>
</dbReference>
<dbReference type="SMART" id="SM00487">
    <property type="entry name" value="DEXDc"/>
    <property type="match status" value="1"/>
</dbReference>
<protein>
    <recommendedName>
        <fullName evidence="5">DNA 3'-5' helicase</fullName>
        <ecNumber evidence="5">5.6.2.4</ecNumber>
    </recommendedName>
</protein>
<dbReference type="Gene3D" id="3.40.50.300">
    <property type="entry name" value="P-loop containing nucleotide triphosphate hydrolases"/>
    <property type="match status" value="2"/>
</dbReference>
<reference evidence="8 9" key="1">
    <citation type="journal article" date="2014" name="Genome Biol. Evol.">
        <title>Comparative genomics and transcriptomics analyses reveal divergent lifestyle features of nematode endoparasitic fungus Hirsutella minnesotensis.</title>
        <authorList>
            <person name="Lai Y."/>
            <person name="Liu K."/>
            <person name="Zhang X."/>
            <person name="Zhang X."/>
            <person name="Li K."/>
            <person name="Wang N."/>
            <person name="Shu C."/>
            <person name="Wu Y."/>
            <person name="Wang C."/>
            <person name="Bushley K.E."/>
            <person name="Xiang M."/>
            <person name="Liu X."/>
        </authorList>
    </citation>
    <scope>NUCLEOTIDE SEQUENCE [LARGE SCALE GENOMIC DNA]</scope>
    <source>
        <strain evidence="8 9">3608</strain>
    </source>
</reference>
<dbReference type="GO" id="GO:0009378">
    <property type="term" value="F:four-way junction helicase activity"/>
    <property type="evidence" value="ECO:0007669"/>
    <property type="project" value="TreeGrafter"/>
</dbReference>
<dbReference type="PROSITE" id="PS51194">
    <property type="entry name" value="HELICASE_CTER"/>
    <property type="match status" value="1"/>
</dbReference>
<evidence type="ECO:0000259" key="7">
    <source>
        <dbReference type="PROSITE" id="PS51194"/>
    </source>
</evidence>
<evidence type="ECO:0000256" key="3">
    <source>
        <dbReference type="ARBA" id="ARBA00022840"/>
    </source>
</evidence>
<evidence type="ECO:0000256" key="4">
    <source>
        <dbReference type="ARBA" id="ARBA00034617"/>
    </source>
</evidence>
<dbReference type="GO" id="GO:0043138">
    <property type="term" value="F:3'-5' DNA helicase activity"/>
    <property type="evidence" value="ECO:0007669"/>
    <property type="project" value="UniProtKB-EC"/>
</dbReference>
<dbReference type="GO" id="GO:0005524">
    <property type="term" value="F:ATP binding"/>
    <property type="evidence" value="ECO:0007669"/>
    <property type="project" value="UniProtKB-KW"/>
</dbReference>
<evidence type="ECO:0000256" key="2">
    <source>
        <dbReference type="ARBA" id="ARBA00022741"/>
    </source>
</evidence>
<dbReference type="SUPFAM" id="SSF52540">
    <property type="entry name" value="P-loop containing nucleoside triphosphate hydrolases"/>
    <property type="match status" value="1"/>
</dbReference>
<comment type="catalytic activity">
    <reaction evidence="4">
        <text>Couples ATP hydrolysis with the unwinding of duplex DNA by translocating in the 3'-5' direction.</text>
        <dbReference type="EC" id="5.6.2.4"/>
    </reaction>
</comment>
<sequence>MADLLYNPDHRVVVCKQCQTCVIPRLASWTNHLRAAPHRLRGDVLKYTIERLTEYDLRSVDELKRDRPSRGLPCAPIEGLATYAGYVCVEDDDACGYCTRWLPSMQAHVPAHGRVARQHKTQPLWRECVLQTYFTAKGRIDYFVVTTPEVEGKEPHVGSAEPETLTSPEEELFSALKVDVDDAARDLDRQAEVVYDFEGSRAAVVPWLRYVGFPTHLRGLRDEEIRDSYAIPPKGVIDRQGRGLQSNEEDGAAWDPDLVRVLAATEDVLRDAHELCDKASPRCKMNRMRATILNEFYARASSIGPASAFRPEKNESTLTTYFKRFQQLVAYYYRVVHCEDGHFTRERPRQKVPRDVIADSREQHLAMTQVVAAMREGDGEEALGRLKSAVRRLLVSFVCHTVGGSPFASVVLSFCAMRSRKVYRNSVGRKGVARRQPAKGVWKEPGNFSSDLSALTWTAQLLLFDITCFKEEREDGDENQIPHTLRRLCQAFLQQTAETPFGYILQWRLYLFKVSRGTVTKNQARWSLDGQAVELLGIELRMDQVAQLIASECRQAWSLLHEELLFSSEDLAPMESWRLRDDLDLEGFGESWLDERRNAELVKGAGDALLRRIELCANLRRTFLRDDRDGRKMICPKAIAVYEAHAQEFLRHLLVLCHIAPGPPLRAPELLSVTLRNTARRRHVFIWEKLVMLHVQYHKGQEQSGAYKENIRFLPRAIGNLLLTYQAYVLPLRQTFLRRQSPGAILSPYLWSKLDGQVWTDRTVSSCLRGACARAEVPQFQVAWWRQTAASITKEKFAARERANFDAEDLSVEDIEDEMDMVGLAVMSNHTFDTFNRAYAGTTTLTMSTLLHRGFRASESWRNLWHLDKILHGKRPTLRAEAEPTRLLSSCKKSRLRARVTHKEADLLAVARSLHNDPKLAFRTPGQRRGILAMLGPQQAEQVIVVLGTGSGKSLLFMVGAALADAETSILVLPAVGLRGNMLDRLKAVGIRCAVWTPGSTRAAPIMVVSAEAVCTPGFLEYAHTLVRRQKLDRIVVDECHLTITASDYRRCMSQIGWYVRQVHTQTVWLTATLPPILQDSFNHHNKLVKPCIVRESTNRRNIRYNVRRAKGRGSLVEAGALAVRRYQERKGVMTSGRDRIIVYCQTKADVAQVADLLDCSSYVGGDSVTEEEKKVAISRWLGESGQPTIVATSALGIGFDYAHVRLVVHVGAPQRMTDFAQESGRAGRDGERAESVVLVGASRQPRASEVLGPDEESMELYLSWRHCARGVLSQFLDARPDWRWCMEGDELCGICPTHHLSRRPTDLEFSLPRIKAETHVEKGPTGIAEVLRQDRINDEVLERYEKNLETMKGCCLYCRVEGKAFEHEAGSCARRWDWINAKKKVLNDVTKIGRPWMPKLTTCWRCFQPQHICRVADPEVEDEVECRFPDMVLPLCFGVFGMCGGTTWLKRRFHRTFAVKDDYMMWLGETATLGGAACVQANLVTALILDSLA</sequence>
<evidence type="ECO:0000256" key="5">
    <source>
        <dbReference type="ARBA" id="ARBA00034808"/>
    </source>
</evidence>